<reference evidence="3" key="2">
    <citation type="submission" date="2021-09" db="EMBL/GenBank/DDBJ databases">
        <authorList>
            <person name="Jia N."/>
            <person name="Wang J."/>
            <person name="Shi W."/>
            <person name="Du L."/>
            <person name="Sun Y."/>
            <person name="Zhan W."/>
            <person name="Jiang J."/>
            <person name="Wang Q."/>
            <person name="Zhang B."/>
            <person name="Ji P."/>
            <person name="Sakyi L.B."/>
            <person name="Cui X."/>
            <person name="Yuan T."/>
            <person name="Jiang B."/>
            <person name="Yang W."/>
            <person name="Lam T.T.-Y."/>
            <person name="Chang Q."/>
            <person name="Ding S."/>
            <person name="Wang X."/>
            <person name="Zhu J."/>
            <person name="Ruan X."/>
            <person name="Zhao L."/>
            <person name="Wei J."/>
            <person name="Que T."/>
            <person name="Du C."/>
            <person name="Cheng J."/>
            <person name="Dai P."/>
            <person name="Han X."/>
            <person name="Huang E."/>
            <person name="Gao Y."/>
            <person name="Liu J."/>
            <person name="Shao H."/>
            <person name="Ye R."/>
            <person name="Li L."/>
            <person name="Wei W."/>
            <person name="Wang X."/>
            <person name="Wang C."/>
            <person name="Huo Q."/>
            <person name="Li W."/>
            <person name="Guo W."/>
            <person name="Chen H."/>
            <person name="Chen S."/>
            <person name="Zhou L."/>
            <person name="Zhou L."/>
            <person name="Ni X."/>
            <person name="Tian J."/>
            <person name="Zhou Y."/>
            <person name="Sheng Y."/>
            <person name="Liu T."/>
            <person name="Pan Y."/>
            <person name="Xia L."/>
            <person name="Li J."/>
            <person name="Zhao F."/>
            <person name="Cao W."/>
        </authorList>
    </citation>
    <scope>NUCLEOTIDE SEQUENCE</scope>
    <source>
        <strain evidence="3">Rmic-2018</strain>
        <tissue evidence="3">Larvae</tissue>
    </source>
</reference>
<keyword evidence="1" id="KW-0479">Metal-binding</keyword>
<dbReference type="Proteomes" id="UP000821866">
    <property type="component" value="Unassembled WGS sequence"/>
</dbReference>
<name>A0A9J6D1S4_RHIMP</name>
<comment type="caution">
    <text evidence="3">The sequence shown here is derived from an EMBL/GenBank/DDBJ whole genome shotgun (WGS) entry which is preliminary data.</text>
</comment>
<dbReference type="EMBL" id="JABSTU010002602">
    <property type="protein sequence ID" value="KAH7977174.1"/>
    <property type="molecule type" value="Genomic_DNA"/>
</dbReference>
<feature type="domain" description="CCHC-type" evidence="2">
    <location>
        <begin position="71"/>
        <end position="84"/>
    </location>
</feature>
<dbReference type="GO" id="GO:0003676">
    <property type="term" value="F:nucleic acid binding"/>
    <property type="evidence" value="ECO:0007669"/>
    <property type="project" value="InterPro"/>
</dbReference>
<dbReference type="InterPro" id="IPR001878">
    <property type="entry name" value="Znf_CCHC"/>
</dbReference>
<keyword evidence="1" id="KW-0863">Zinc-finger</keyword>
<evidence type="ECO:0000256" key="1">
    <source>
        <dbReference type="PROSITE-ProRule" id="PRU00047"/>
    </source>
</evidence>
<dbReference type="InterPro" id="IPR036875">
    <property type="entry name" value="Znf_CCHC_sf"/>
</dbReference>
<keyword evidence="1" id="KW-0862">Zinc</keyword>
<reference evidence="3" key="1">
    <citation type="journal article" date="2020" name="Cell">
        <title>Large-Scale Comparative Analyses of Tick Genomes Elucidate Their Genetic Diversity and Vector Capacities.</title>
        <authorList>
            <consortium name="Tick Genome and Microbiome Consortium (TIGMIC)"/>
            <person name="Jia N."/>
            <person name="Wang J."/>
            <person name="Shi W."/>
            <person name="Du L."/>
            <person name="Sun Y."/>
            <person name="Zhan W."/>
            <person name="Jiang J.F."/>
            <person name="Wang Q."/>
            <person name="Zhang B."/>
            <person name="Ji P."/>
            <person name="Bell-Sakyi L."/>
            <person name="Cui X.M."/>
            <person name="Yuan T.T."/>
            <person name="Jiang B.G."/>
            <person name="Yang W.F."/>
            <person name="Lam T.T."/>
            <person name="Chang Q.C."/>
            <person name="Ding S.J."/>
            <person name="Wang X.J."/>
            <person name="Zhu J.G."/>
            <person name="Ruan X.D."/>
            <person name="Zhao L."/>
            <person name="Wei J.T."/>
            <person name="Ye R.Z."/>
            <person name="Que T.C."/>
            <person name="Du C.H."/>
            <person name="Zhou Y.H."/>
            <person name="Cheng J.X."/>
            <person name="Dai P.F."/>
            <person name="Guo W.B."/>
            <person name="Han X.H."/>
            <person name="Huang E.J."/>
            <person name="Li L.F."/>
            <person name="Wei W."/>
            <person name="Gao Y.C."/>
            <person name="Liu J.Z."/>
            <person name="Shao H.Z."/>
            <person name="Wang X."/>
            <person name="Wang C.C."/>
            <person name="Yang T.C."/>
            <person name="Huo Q.B."/>
            <person name="Li W."/>
            <person name="Chen H.Y."/>
            <person name="Chen S.E."/>
            <person name="Zhou L.G."/>
            <person name="Ni X.B."/>
            <person name="Tian J.H."/>
            <person name="Sheng Y."/>
            <person name="Liu T."/>
            <person name="Pan Y.S."/>
            <person name="Xia L.Y."/>
            <person name="Li J."/>
            <person name="Zhao F."/>
            <person name="Cao W.C."/>
        </authorList>
    </citation>
    <scope>NUCLEOTIDE SEQUENCE</scope>
    <source>
        <strain evidence="3">Rmic-2018</strain>
    </source>
</reference>
<proteinExistence type="predicted"/>
<evidence type="ECO:0000313" key="4">
    <source>
        <dbReference type="Proteomes" id="UP000821866"/>
    </source>
</evidence>
<evidence type="ECO:0000313" key="3">
    <source>
        <dbReference type="EMBL" id="KAH7977174.1"/>
    </source>
</evidence>
<gene>
    <name evidence="3" type="ORF">HPB51_026976</name>
</gene>
<dbReference type="GO" id="GO:0008270">
    <property type="term" value="F:zinc ion binding"/>
    <property type="evidence" value="ECO:0007669"/>
    <property type="project" value="UniProtKB-KW"/>
</dbReference>
<dbReference type="AlphaFoldDB" id="A0A9J6D1S4"/>
<dbReference type="SUPFAM" id="SSF57756">
    <property type="entry name" value="Retrovirus zinc finger-like domains"/>
    <property type="match status" value="1"/>
</dbReference>
<accession>A0A9J6D1S4</accession>
<sequence>MIVRDVVLDFDHNKLREMIIQPRKPRALEVKRINDTARIIVLFDVLKVVNYVMCGTSVSRCTLYRRQKDICYVCGRVGHRADVCLAPKNTIFRGAAPRLLPAAEGGGGNALQRHLRRQCRPAAKGVIPIEFLTIIPREKSGACELLDARECRVT</sequence>
<protein>
    <recommendedName>
        <fullName evidence="2">CCHC-type domain-containing protein</fullName>
    </recommendedName>
</protein>
<keyword evidence="4" id="KW-1185">Reference proteome</keyword>
<dbReference type="PROSITE" id="PS50158">
    <property type="entry name" value="ZF_CCHC"/>
    <property type="match status" value="1"/>
</dbReference>
<evidence type="ECO:0000259" key="2">
    <source>
        <dbReference type="PROSITE" id="PS50158"/>
    </source>
</evidence>
<organism evidence="3 4">
    <name type="scientific">Rhipicephalus microplus</name>
    <name type="common">Cattle tick</name>
    <name type="synonym">Boophilus microplus</name>
    <dbReference type="NCBI Taxonomy" id="6941"/>
    <lineage>
        <taxon>Eukaryota</taxon>
        <taxon>Metazoa</taxon>
        <taxon>Ecdysozoa</taxon>
        <taxon>Arthropoda</taxon>
        <taxon>Chelicerata</taxon>
        <taxon>Arachnida</taxon>
        <taxon>Acari</taxon>
        <taxon>Parasitiformes</taxon>
        <taxon>Ixodida</taxon>
        <taxon>Ixodoidea</taxon>
        <taxon>Ixodidae</taxon>
        <taxon>Rhipicephalinae</taxon>
        <taxon>Rhipicephalus</taxon>
        <taxon>Boophilus</taxon>
    </lineage>
</organism>